<dbReference type="PANTHER" id="PTHR33359">
    <property type="entry name" value="MOLYBDOPTERIN SYNTHASE SULFUR CARRIER SUBUNIT"/>
    <property type="match status" value="1"/>
</dbReference>
<name>A0A1Y0I1X3_9GAMM</name>
<dbReference type="Pfam" id="PF02597">
    <property type="entry name" value="ThiS"/>
    <property type="match status" value="1"/>
</dbReference>
<comment type="similarity">
    <text evidence="2">Belongs to the MoaD family.</text>
</comment>
<evidence type="ECO:0000256" key="1">
    <source>
        <dbReference type="ARBA" id="ARBA00022741"/>
    </source>
</evidence>
<dbReference type="InterPro" id="IPR003749">
    <property type="entry name" value="ThiS/MoaD-like"/>
</dbReference>
<dbReference type="PANTHER" id="PTHR33359:SF1">
    <property type="entry name" value="MOLYBDOPTERIN SYNTHASE SULFUR CARRIER SUBUNIT"/>
    <property type="match status" value="1"/>
</dbReference>
<dbReference type="GO" id="GO:0000166">
    <property type="term" value="F:nucleotide binding"/>
    <property type="evidence" value="ECO:0007669"/>
    <property type="project" value="UniProtKB-KW"/>
</dbReference>
<keyword evidence="1" id="KW-0547">Nucleotide-binding</keyword>
<evidence type="ECO:0000313" key="5">
    <source>
        <dbReference type="Proteomes" id="UP000196027"/>
    </source>
</evidence>
<dbReference type="Gene3D" id="3.10.20.30">
    <property type="match status" value="1"/>
</dbReference>
<organism evidence="4 5">
    <name type="scientific">Oleiphilus messinensis</name>
    <dbReference type="NCBI Taxonomy" id="141451"/>
    <lineage>
        <taxon>Bacteria</taxon>
        <taxon>Pseudomonadati</taxon>
        <taxon>Pseudomonadota</taxon>
        <taxon>Gammaproteobacteria</taxon>
        <taxon>Oceanospirillales</taxon>
        <taxon>Oleiphilaceae</taxon>
        <taxon>Oleiphilus</taxon>
    </lineage>
</organism>
<dbReference type="GO" id="GO:0006777">
    <property type="term" value="P:Mo-molybdopterin cofactor biosynthetic process"/>
    <property type="evidence" value="ECO:0007669"/>
    <property type="project" value="InterPro"/>
</dbReference>
<dbReference type="EMBL" id="CP021425">
    <property type="protein sequence ID" value="ARU54467.1"/>
    <property type="molecule type" value="Genomic_DNA"/>
</dbReference>
<evidence type="ECO:0000256" key="3">
    <source>
        <dbReference type="ARBA" id="ARBA00024247"/>
    </source>
</evidence>
<dbReference type="AlphaFoldDB" id="A0A1Y0I1X3"/>
<dbReference type="KEGG" id="ome:OLMES_0363"/>
<dbReference type="Proteomes" id="UP000196027">
    <property type="component" value="Chromosome"/>
</dbReference>
<dbReference type="NCBIfam" id="TIGR01682">
    <property type="entry name" value="moaD"/>
    <property type="match status" value="1"/>
</dbReference>
<dbReference type="OrthoDB" id="9801945at2"/>
<proteinExistence type="inferred from homology"/>
<dbReference type="InterPro" id="IPR012675">
    <property type="entry name" value="Beta-grasp_dom_sf"/>
</dbReference>
<reference evidence="4 5" key="1">
    <citation type="submission" date="2017-05" db="EMBL/GenBank/DDBJ databases">
        <title>Genomic insights into alkan degradation activity of Oleiphilus messinensis.</title>
        <authorList>
            <person name="Kozyavkin S.A."/>
            <person name="Slesarev A.I."/>
            <person name="Golyshin P.N."/>
            <person name="Korzhenkov A."/>
            <person name="Golyshina O.N."/>
            <person name="Toshchakov S.V."/>
        </authorList>
    </citation>
    <scope>NUCLEOTIDE SEQUENCE [LARGE SCALE GENOMIC DNA]</scope>
    <source>
        <strain evidence="4 5">ME102</strain>
    </source>
</reference>
<dbReference type="InterPro" id="IPR016155">
    <property type="entry name" value="Mopterin_synth/thiamin_S_b"/>
</dbReference>
<dbReference type="InterPro" id="IPR044672">
    <property type="entry name" value="MOCS2A"/>
</dbReference>
<protein>
    <recommendedName>
        <fullName evidence="3">Molybdopterin synthase sulfur carrier subunit</fullName>
    </recommendedName>
</protein>
<sequence>MKILFFASLRERLATGEETWDELDGIATVADVLEKLKSRPSPWPEALQGKVMMAVNQEMANADTPVSENDEVAFFPPVTGG</sequence>
<dbReference type="RefSeq" id="WP_087464291.1">
    <property type="nucleotide sequence ID" value="NZ_CP021425.1"/>
</dbReference>
<accession>A0A1Y0I1X3</accession>
<dbReference type="SUPFAM" id="SSF54285">
    <property type="entry name" value="MoaD/ThiS"/>
    <property type="match status" value="1"/>
</dbReference>
<evidence type="ECO:0000256" key="2">
    <source>
        <dbReference type="ARBA" id="ARBA00024200"/>
    </source>
</evidence>
<gene>
    <name evidence="4" type="primary">moaD</name>
    <name evidence="4" type="ORF">OLMES_0363</name>
</gene>
<dbReference type="CDD" id="cd00754">
    <property type="entry name" value="Ubl_MoaD"/>
    <property type="match status" value="1"/>
</dbReference>
<keyword evidence="5" id="KW-1185">Reference proteome</keyword>
<dbReference type="UniPathway" id="UPA00344"/>
<evidence type="ECO:0000313" key="4">
    <source>
        <dbReference type="EMBL" id="ARU54467.1"/>
    </source>
</evidence>
<dbReference type="GO" id="GO:1990133">
    <property type="term" value="C:molybdopterin adenylyltransferase complex"/>
    <property type="evidence" value="ECO:0007669"/>
    <property type="project" value="TreeGrafter"/>
</dbReference>